<keyword evidence="1" id="KW-0472">Membrane</keyword>
<evidence type="ECO:0000313" key="3">
    <source>
        <dbReference type="Proteomes" id="UP000183487"/>
    </source>
</evidence>
<organism evidence="2 3">
    <name type="scientific">Paraburkholderia fungorum</name>
    <dbReference type="NCBI Taxonomy" id="134537"/>
    <lineage>
        <taxon>Bacteria</taxon>
        <taxon>Pseudomonadati</taxon>
        <taxon>Pseudomonadota</taxon>
        <taxon>Betaproteobacteria</taxon>
        <taxon>Burkholderiales</taxon>
        <taxon>Burkholderiaceae</taxon>
        <taxon>Paraburkholderia</taxon>
    </lineage>
</organism>
<evidence type="ECO:0000256" key="1">
    <source>
        <dbReference type="SAM" id="Phobius"/>
    </source>
</evidence>
<keyword evidence="3" id="KW-1185">Reference proteome</keyword>
<sequence length="81" mass="8888">MYKAVLAFAGHATAAAALFVIIGLVAFLLGRFVHLLAEWGLDPNLVIGLSALEYVLFGFDVISLLFFLFSAFKVAYREMSE</sequence>
<keyword evidence="1" id="KW-1133">Transmembrane helix</keyword>
<keyword evidence="1" id="KW-0812">Transmembrane</keyword>
<feature type="transmembrane region" description="Helical" evidence="1">
    <location>
        <begin position="12"/>
        <end position="34"/>
    </location>
</feature>
<accession>A0A1H1II99</accession>
<name>A0A1H1II99_9BURK</name>
<gene>
    <name evidence="2" type="ORF">SAMN05443245_5207</name>
</gene>
<dbReference type="AlphaFoldDB" id="A0A1H1II99"/>
<reference evidence="3" key="1">
    <citation type="submission" date="2016-10" db="EMBL/GenBank/DDBJ databases">
        <authorList>
            <person name="Varghese N."/>
        </authorList>
    </citation>
    <scope>NUCLEOTIDE SEQUENCE [LARGE SCALE GENOMIC DNA]</scope>
    <source>
        <strain evidence="3">GAS106B</strain>
    </source>
</reference>
<dbReference type="EMBL" id="FNKP01000002">
    <property type="protein sequence ID" value="SDR37299.1"/>
    <property type="molecule type" value="Genomic_DNA"/>
</dbReference>
<evidence type="ECO:0000313" key="2">
    <source>
        <dbReference type="EMBL" id="SDR37299.1"/>
    </source>
</evidence>
<dbReference type="Proteomes" id="UP000183487">
    <property type="component" value="Unassembled WGS sequence"/>
</dbReference>
<feature type="transmembrane region" description="Helical" evidence="1">
    <location>
        <begin position="54"/>
        <end position="76"/>
    </location>
</feature>
<proteinExistence type="predicted"/>
<protein>
    <submittedName>
        <fullName evidence="2">Uncharacterized protein</fullName>
    </submittedName>
</protein>